<feature type="region of interest" description="Disordered" evidence="1">
    <location>
        <begin position="125"/>
        <end position="156"/>
    </location>
</feature>
<accession>A0ABM8GW69</accession>
<keyword evidence="3" id="KW-1185">Reference proteome</keyword>
<evidence type="ECO:0000313" key="2">
    <source>
        <dbReference type="EMBL" id="BDZ52731.1"/>
    </source>
</evidence>
<evidence type="ECO:0000313" key="3">
    <source>
        <dbReference type="Proteomes" id="UP001321486"/>
    </source>
</evidence>
<keyword evidence="2" id="KW-0614">Plasmid</keyword>
<dbReference type="Proteomes" id="UP001321486">
    <property type="component" value="Plasmid pNBRC108728a"/>
</dbReference>
<reference evidence="3" key="1">
    <citation type="journal article" date="2019" name="Int. J. Syst. Evol. Microbiol.">
        <title>The Global Catalogue of Microorganisms (GCM) 10K type strain sequencing project: providing services to taxonomists for standard genome sequencing and annotation.</title>
        <authorList>
            <consortium name="The Broad Institute Genomics Platform"/>
            <consortium name="The Broad Institute Genome Sequencing Center for Infectious Disease"/>
            <person name="Wu L."/>
            <person name="Ma J."/>
        </authorList>
    </citation>
    <scope>NUCLEOTIDE SEQUENCE [LARGE SCALE GENOMIC DNA]</scope>
    <source>
        <strain evidence="3">NBRC 108728</strain>
    </source>
</reference>
<proteinExistence type="predicted"/>
<gene>
    <name evidence="2" type="ORF">GCM10025867_49720</name>
</gene>
<name>A0ABM8GW69_9MICO</name>
<organism evidence="2 3">
    <name type="scientific">Frondihabitans sucicola</name>
    <dbReference type="NCBI Taxonomy" id="1268041"/>
    <lineage>
        <taxon>Bacteria</taxon>
        <taxon>Bacillati</taxon>
        <taxon>Actinomycetota</taxon>
        <taxon>Actinomycetes</taxon>
        <taxon>Micrococcales</taxon>
        <taxon>Microbacteriaceae</taxon>
        <taxon>Frondihabitans</taxon>
    </lineage>
</organism>
<dbReference type="EMBL" id="AP027733">
    <property type="protein sequence ID" value="BDZ52731.1"/>
    <property type="molecule type" value="Genomic_DNA"/>
</dbReference>
<geneLocation type="plasmid" evidence="2 3">
    <name>pNBRC108728a</name>
</geneLocation>
<protein>
    <submittedName>
        <fullName evidence="2">Uncharacterized protein</fullName>
    </submittedName>
</protein>
<dbReference type="RefSeq" id="WP_286347014.1">
    <property type="nucleotide sequence ID" value="NZ_AP027733.1"/>
</dbReference>
<sequence length="180" mass="20271">MRATYDQYAQSLGLPAGFVDVGPFGRGGPAKAQGQNYRIAKRWRGGWRIYCPSGREGMFPLVEDTGTAPVELPTAEAAIDYLAAERKAAWALEARQRAEPQQPHDPVPQIIRGLETSREMLRTMPRRDKRSLPNPEDTRLTWAEDGPFGVKLTDEQRQRLLDYRDADDIANGRTPEPHND</sequence>
<evidence type="ECO:0000256" key="1">
    <source>
        <dbReference type="SAM" id="MobiDB-lite"/>
    </source>
</evidence>